<feature type="compositionally biased region" description="Basic and acidic residues" evidence="7">
    <location>
        <begin position="265"/>
        <end position="290"/>
    </location>
</feature>
<dbReference type="SMART" id="SM00862">
    <property type="entry name" value="Trans_reg_C"/>
    <property type="match status" value="1"/>
</dbReference>
<dbReference type="PROSITE" id="PS51755">
    <property type="entry name" value="OMPR_PHOB"/>
    <property type="match status" value="1"/>
</dbReference>
<dbReference type="PRINTS" id="PR00364">
    <property type="entry name" value="DISEASERSIST"/>
</dbReference>
<comment type="similarity">
    <text evidence="1">Belongs to the AfsR/DnrI/RedD regulatory family.</text>
</comment>
<dbReference type="SUPFAM" id="SSF52540">
    <property type="entry name" value="P-loop containing nucleoside triphosphate hydrolases"/>
    <property type="match status" value="1"/>
</dbReference>
<dbReference type="Pfam" id="PF03704">
    <property type="entry name" value="BTAD"/>
    <property type="match status" value="1"/>
</dbReference>
<sequence>MEFRLLGSVAVVAADGRELPAGSAKRRSLLAMLLLNPGAPVTVERLTETLWDEEPPRHSRTVIHNHVSGLRSLLTAHDAPAAGVELVTDNGAYRLRTPDQAVDTVRFDRLVARARSLDDAARAAADLREALALWRGPALAGTTAGLPLQSAARALEERRLAAVEDLARAHGRLGDHCAAAGLLHTEATADPLREPLVAHLMHALGRAGRRSEALDWFHRTRRALAEELGIDPGPELTDAYARLLRTDTPPSRPDAAPRPALPPGRSDRVPPARHPSDQEPPDRLAFDRPAFDPVPPTRVPTVGGLASVPDQRPAPAPAPAPAPVTARPPAAPAATAAQHTPWPFPRRPRGFAGREDELAALDRATAAPGAVALLTGGAGVGKTTLALSWAHRRHQDFPDGRLFVDLCGHSPLPERDTAAVLRELLLALGLPVERMPATAEAMGARYRELTAGRRMLIVLDNARRSDQVRPLLPDGDDCVTLVTSRDRLGGLVASDAARPVPLAELSSPQAVTLLAATLGPDLVAAEPEAAARLADLCDGLPLALRLAAARLATGPARALAALADELADEQDRLDLLDVEDTSVAAALALTVQHLGEPARRTFRSLGAHTGATLDSRTAAALAGCRPDEAAAALAQLATAHLIVQIGRDAYTLHDLVRLYARSLPGDTDTQVLPRLLDHLLNTLLTACAAAEPGSEPCCALPPGTRRPAEVRPFPDRASALAWYAAERDTLRGAVEAAVTAGLHDRAWRLVLLQWPLIVWQVRDGWAPLLEHGLAAAEADRDPGAQSRARALLGWVLLEEGRPDQALDHLERAPDLAARAGDGCAQAVALVNHAVALARHGDHAGRSRVHGLLLKALSLAERAGRADLVGLARQHLAHECLAAGAHEEAAQHAARGLAVAEPPFPVTRRVVLQTLYGRALAATGHPEEAARHLGAALRTARAHQYGEGEAEAGAALRALSDGGAAVAGAVAPAVASPGTAAPGTAVSAAAPGGPAYARPSTYPR</sequence>
<evidence type="ECO:0000256" key="6">
    <source>
        <dbReference type="PROSITE-ProRule" id="PRU01091"/>
    </source>
</evidence>
<dbReference type="PANTHER" id="PTHR35807:SF1">
    <property type="entry name" value="TRANSCRIPTIONAL REGULATOR REDD"/>
    <property type="match status" value="1"/>
</dbReference>
<protein>
    <submittedName>
        <fullName evidence="9">AfsR family transcriptional regulator</fullName>
    </submittedName>
</protein>
<dbReference type="Gene3D" id="1.10.10.10">
    <property type="entry name" value="Winged helix-like DNA-binding domain superfamily/Winged helix DNA-binding domain"/>
    <property type="match status" value="1"/>
</dbReference>
<keyword evidence="5" id="KW-0804">Transcription</keyword>
<feature type="region of interest" description="Disordered" evidence="7">
    <location>
        <begin position="245"/>
        <end position="350"/>
    </location>
</feature>
<dbReference type="InterPro" id="IPR005158">
    <property type="entry name" value="BTAD"/>
</dbReference>
<comment type="caution">
    <text evidence="9">The sequence shown here is derived from an EMBL/GenBank/DDBJ whole genome shotgun (WGS) entry which is preliminary data.</text>
</comment>
<organism evidence="9 10">
    <name type="scientific">Kitasatospora xanthocidica</name>
    <dbReference type="NCBI Taxonomy" id="83382"/>
    <lineage>
        <taxon>Bacteria</taxon>
        <taxon>Bacillati</taxon>
        <taxon>Actinomycetota</taxon>
        <taxon>Actinomycetes</taxon>
        <taxon>Kitasatosporales</taxon>
        <taxon>Streptomycetaceae</taxon>
        <taxon>Kitasatospora</taxon>
    </lineage>
</organism>
<evidence type="ECO:0000259" key="8">
    <source>
        <dbReference type="PROSITE" id="PS51755"/>
    </source>
</evidence>
<evidence type="ECO:0000256" key="1">
    <source>
        <dbReference type="ARBA" id="ARBA00005820"/>
    </source>
</evidence>
<dbReference type="Proteomes" id="UP000263377">
    <property type="component" value="Unassembled WGS sequence"/>
</dbReference>
<feature type="compositionally biased region" description="Pro residues" evidence="7">
    <location>
        <begin position="312"/>
        <end position="322"/>
    </location>
</feature>
<feature type="compositionally biased region" description="Low complexity" evidence="7">
    <location>
        <begin position="323"/>
        <end position="337"/>
    </location>
</feature>
<dbReference type="CDD" id="cd15831">
    <property type="entry name" value="BTAD"/>
    <property type="match status" value="1"/>
</dbReference>
<dbReference type="RefSeq" id="WP_117485033.1">
    <property type="nucleotide sequence ID" value="NZ_QVIG01000001.1"/>
</dbReference>
<evidence type="ECO:0000256" key="2">
    <source>
        <dbReference type="ARBA" id="ARBA00023012"/>
    </source>
</evidence>
<dbReference type="Gene3D" id="1.25.40.10">
    <property type="entry name" value="Tetratricopeptide repeat domain"/>
    <property type="match status" value="2"/>
</dbReference>
<dbReference type="InterPro" id="IPR036388">
    <property type="entry name" value="WH-like_DNA-bd_sf"/>
</dbReference>
<dbReference type="AlphaFoldDB" id="A0A372ZMU7"/>
<dbReference type="PANTHER" id="PTHR35807">
    <property type="entry name" value="TRANSCRIPTIONAL REGULATOR REDD-RELATED"/>
    <property type="match status" value="1"/>
</dbReference>
<dbReference type="SUPFAM" id="SSF46894">
    <property type="entry name" value="C-terminal effector domain of the bipartite response regulators"/>
    <property type="match status" value="1"/>
</dbReference>
<dbReference type="Pfam" id="PF00486">
    <property type="entry name" value="Trans_reg_C"/>
    <property type="match status" value="1"/>
</dbReference>
<reference evidence="9 10" key="1">
    <citation type="submission" date="2018-08" db="EMBL/GenBank/DDBJ databases">
        <title>Diversity &amp; Physiological Properties of Lignin-Decomposing Actinobacteria from Soil.</title>
        <authorList>
            <person name="Roh S.G."/>
            <person name="Kim S.B."/>
        </authorList>
    </citation>
    <scope>NUCLEOTIDE SEQUENCE [LARGE SCALE GENOMIC DNA]</scope>
    <source>
        <strain evidence="9 10">MMS17-GH009</strain>
    </source>
</reference>
<dbReference type="SMART" id="SM01043">
    <property type="entry name" value="BTAD"/>
    <property type="match status" value="1"/>
</dbReference>
<dbReference type="Gene3D" id="3.40.50.300">
    <property type="entry name" value="P-loop containing nucleotide triphosphate hydrolases"/>
    <property type="match status" value="1"/>
</dbReference>
<dbReference type="GO" id="GO:0006355">
    <property type="term" value="P:regulation of DNA-templated transcription"/>
    <property type="evidence" value="ECO:0007669"/>
    <property type="project" value="InterPro"/>
</dbReference>
<keyword evidence="10" id="KW-1185">Reference proteome</keyword>
<evidence type="ECO:0000256" key="7">
    <source>
        <dbReference type="SAM" id="MobiDB-lite"/>
    </source>
</evidence>
<evidence type="ECO:0000256" key="4">
    <source>
        <dbReference type="ARBA" id="ARBA00023125"/>
    </source>
</evidence>
<dbReference type="InterPro" id="IPR011990">
    <property type="entry name" value="TPR-like_helical_dom_sf"/>
</dbReference>
<evidence type="ECO:0000256" key="3">
    <source>
        <dbReference type="ARBA" id="ARBA00023015"/>
    </source>
</evidence>
<feature type="domain" description="OmpR/PhoB-type" evidence="8">
    <location>
        <begin position="1"/>
        <end position="97"/>
    </location>
</feature>
<feature type="region of interest" description="Disordered" evidence="7">
    <location>
        <begin position="976"/>
        <end position="1003"/>
    </location>
</feature>
<feature type="DNA-binding region" description="OmpR/PhoB-type" evidence="6">
    <location>
        <begin position="1"/>
        <end position="97"/>
    </location>
</feature>
<evidence type="ECO:0000256" key="5">
    <source>
        <dbReference type="ARBA" id="ARBA00023163"/>
    </source>
</evidence>
<dbReference type="SUPFAM" id="SSF48452">
    <property type="entry name" value="TPR-like"/>
    <property type="match status" value="2"/>
</dbReference>
<keyword evidence="2" id="KW-0902">Two-component regulatory system</keyword>
<gene>
    <name evidence="9" type="ORF">DR950_00990</name>
</gene>
<accession>A0A372ZMU7</accession>
<dbReference type="InterPro" id="IPR016032">
    <property type="entry name" value="Sig_transdc_resp-reg_C-effctor"/>
</dbReference>
<proteinExistence type="inferred from homology"/>
<dbReference type="InterPro" id="IPR051677">
    <property type="entry name" value="AfsR-DnrI-RedD_regulator"/>
</dbReference>
<name>A0A372ZMU7_9ACTN</name>
<evidence type="ECO:0000313" key="10">
    <source>
        <dbReference type="Proteomes" id="UP000263377"/>
    </source>
</evidence>
<dbReference type="GO" id="GO:0000160">
    <property type="term" value="P:phosphorelay signal transduction system"/>
    <property type="evidence" value="ECO:0007669"/>
    <property type="project" value="UniProtKB-KW"/>
</dbReference>
<dbReference type="InterPro" id="IPR001867">
    <property type="entry name" value="OmpR/PhoB-type_DNA-bd"/>
</dbReference>
<evidence type="ECO:0000313" key="9">
    <source>
        <dbReference type="EMBL" id="RGD56557.1"/>
    </source>
</evidence>
<feature type="compositionally biased region" description="Low complexity" evidence="7">
    <location>
        <begin position="976"/>
        <end position="996"/>
    </location>
</feature>
<dbReference type="InterPro" id="IPR027417">
    <property type="entry name" value="P-loop_NTPase"/>
</dbReference>
<keyword evidence="4 6" id="KW-0238">DNA-binding</keyword>
<dbReference type="GO" id="GO:0043531">
    <property type="term" value="F:ADP binding"/>
    <property type="evidence" value="ECO:0007669"/>
    <property type="project" value="InterPro"/>
</dbReference>
<keyword evidence="3" id="KW-0805">Transcription regulation</keyword>
<dbReference type="GO" id="GO:0003677">
    <property type="term" value="F:DNA binding"/>
    <property type="evidence" value="ECO:0007669"/>
    <property type="project" value="UniProtKB-UniRule"/>
</dbReference>
<dbReference type="EMBL" id="QVIG01000001">
    <property type="protein sequence ID" value="RGD56557.1"/>
    <property type="molecule type" value="Genomic_DNA"/>
</dbReference>